<evidence type="ECO:0000313" key="3">
    <source>
        <dbReference type="Proteomes" id="UP001224122"/>
    </source>
</evidence>
<protein>
    <submittedName>
        <fullName evidence="2">Uncharacterized protein</fullName>
    </submittedName>
</protein>
<accession>A0ABT9XT68</accession>
<comment type="caution">
    <text evidence="2">The sequence shown here is derived from an EMBL/GenBank/DDBJ whole genome shotgun (WGS) entry which is preliminary data.</text>
</comment>
<dbReference type="SUPFAM" id="SSF51215">
    <property type="entry name" value="Regulatory protein AraC"/>
    <property type="match status" value="1"/>
</dbReference>
<proteinExistence type="predicted"/>
<keyword evidence="3" id="KW-1185">Reference proteome</keyword>
<evidence type="ECO:0000313" key="2">
    <source>
        <dbReference type="EMBL" id="MDQ0198756.1"/>
    </source>
</evidence>
<name>A0ABT9XT68_9BACI</name>
<reference evidence="2 3" key="1">
    <citation type="submission" date="2023-07" db="EMBL/GenBank/DDBJ databases">
        <title>Genomic Encyclopedia of Type Strains, Phase IV (KMG-IV): sequencing the most valuable type-strain genomes for metagenomic binning, comparative biology and taxonomic classification.</title>
        <authorList>
            <person name="Goeker M."/>
        </authorList>
    </citation>
    <scope>NUCLEOTIDE SEQUENCE [LARGE SCALE GENOMIC DNA]</scope>
    <source>
        <strain evidence="2 3">DSM 27594</strain>
    </source>
</reference>
<dbReference type="Proteomes" id="UP001224122">
    <property type="component" value="Unassembled WGS sequence"/>
</dbReference>
<dbReference type="EMBL" id="JAUSTW010000003">
    <property type="protein sequence ID" value="MDQ0198756.1"/>
    <property type="molecule type" value="Genomic_DNA"/>
</dbReference>
<gene>
    <name evidence="2" type="ORF">J2S10_001914</name>
</gene>
<organism evidence="2 3">
    <name type="scientific">Neobacillus ginsengisoli</name>
    <dbReference type="NCBI Taxonomy" id="904295"/>
    <lineage>
        <taxon>Bacteria</taxon>
        <taxon>Bacillati</taxon>
        <taxon>Bacillota</taxon>
        <taxon>Bacilli</taxon>
        <taxon>Bacillales</taxon>
        <taxon>Bacillaceae</taxon>
        <taxon>Neobacillus</taxon>
    </lineage>
</organism>
<sequence>MTTNIGYCGYSYHTQPFYSPYSNRLLAYLFRLQKEGFCEIVVKGRKLANGKGDLLLIKPGDHYEQLSK</sequence>
<evidence type="ECO:0000256" key="1">
    <source>
        <dbReference type="ARBA" id="ARBA00023125"/>
    </source>
</evidence>
<dbReference type="InterPro" id="IPR037923">
    <property type="entry name" value="HTH-like"/>
</dbReference>
<keyword evidence="1" id="KW-0238">DNA-binding</keyword>